<keyword evidence="3" id="KW-1185">Reference proteome</keyword>
<reference evidence="2 3" key="1">
    <citation type="submission" date="2024-06" db="EMBL/GenBank/DDBJ databases">
        <title>Genomic Encyclopedia of Type Strains, Phase IV (KMG-IV): sequencing the most valuable type-strain genomes for metagenomic binning, comparative biology and taxonomic classification.</title>
        <authorList>
            <person name="Goeker M."/>
        </authorList>
    </citation>
    <scope>NUCLEOTIDE SEQUENCE [LARGE SCALE GENOMIC DNA]</scope>
    <source>
        <strain evidence="2 3">DSM 21331</strain>
    </source>
</reference>
<evidence type="ECO:0000313" key="2">
    <source>
        <dbReference type="EMBL" id="MET3693216.1"/>
    </source>
</evidence>
<proteinExistence type="predicted"/>
<comment type="caution">
    <text evidence="2">The sequence shown here is derived from an EMBL/GenBank/DDBJ whole genome shotgun (WGS) entry which is preliminary data.</text>
</comment>
<feature type="region of interest" description="Disordered" evidence="1">
    <location>
        <begin position="1"/>
        <end position="37"/>
    </location>
</feature>
<gene>
    <name evidence="2" type="ORF">ABID43_002763</name>
</gene>
<sequence>MIVDVGEPEALWPERDDPFQAFDEWGGQADDEAYADL</sequence>
<protein>
    <submittedName>
        <fullName evidence="2">Uncharacterized protein</fullName>
    </submittedName>
</protein>
<name>A0ABV2L5V7_9HYPH</name>
<dbReference type="EMBL" id="JBEPMM010000007">
    <property type="protein sequence ID" value="MET3693216.1"/>
    <property type="molecule type" value="Genomic_DNA"/>
</dbReference>
<accession>A0ABV2L5V7</accession>
<evidence type="ECO:0000313" key="3">
    <source>
        <dbReference type="Proteomes" id="UP001549145"/>
    </source>
</evidence>
<dbReference type="Proteomes" id="UP001549145">
    <property type="component" value="Unassembled WGS sequence"/>
</dbReference>
<organism evidence="2 3">
    <name type="scientific">Methylobacterium goesingense</name>
    <dbReference type="NCBI Taxonomy" id="243690"/>
    <lineage>
        <taxon>Bacteria</taxon>
        <taxon>Pseudomonadati</taxon>
        <taxon>Pseudomonadota</taxon>
        <taxon>Alphaproteobacteria</taxon>
        <taxon>Hyphomicrobiales</taxon>
        <taxon>Methylobacteriaceae</taxon>
        <taxon>Methylobacterium</taxon>
    </lineage>
</organism>
<evidence type="ECO:0000256" key="1">
    <source>
        <dbReference type="SAM" id="MobiDB-lite"/>
    </source>
</evidence>